<dbReference type="Gene3D" id="2.40.50.100">
    <property type="match status" value="1"/>
</dbReference>
<reference evidence="6 7" key="1">
    <citation type="journal article" date="2015" name="Nature">
        <title>rRNA introns, odd ribosomes, and small enigmatic genomes across a large radiation of phyla.</title>
        <authorList>
            <person name="Brown C.T."/>
            <person name="Hug L.A."/>
            <person name="Thomas B.C."/>
            <person name="Sharon I."/>
            <person name="Castelle C.J."/>
            <person name="Singh A."/>
            <person name="Wilkins M.J."/>
            <person name="Williams K.H."/>
            <person name="Banfield J.F."/>
        </authorList>
    </citation>
    <scope>NUCLEOTIDE SEQUENCE [LARGE SCALE GENOMIC DNA]</scope>
</reference>
<dbReference type="PANTHER" id="PTHR32347:SF23">
    <property type="entry name" value="BLL5650 PROTEIN"/>
    <property type="match status" value="1"/>
</dbReference>
<dbReference type="Gene3D" id="1.10.287.470">
    <property type="entry name" value="Helix hairpin bin"/>
    <property type="match status" value="1"/>
</dbReference>
<feature type="coiled-coil region" evidence="3">
    <location>
        <begin position="133"/>
        <end position="160"/>
    </location>
</feature>
<feature type="domain" description="Multidrug resistance protein MdtA-like C-terminal permuted SH3" evidence="5">
    <location>
        <begin position="565"/>
        <end position="622"/>
    </location>
</feature>
<evidence type="ECO:0000256" key="3">
    <source>
        <dbReference type="SAM" id="Coils"/>
    </source>
</evidence>
<evidence type="ECO:0000313" key="7">
    <source>
        <dbReference type="Proteomes" id="UP000034616"/>
    </source>
</evidence>
<dbReference type="Gene3D" id="2.40.420.20">
    <property type="match status" value="1"/>
</dbReference>
<dbReference type="Gene3D" id="2.40.30.170">
    <property type="match status" value="1"/>
</dbReference>
<dbReference type="SUPFAM" id="SSF111369">
    <property type="entry name" value="HlyD-like secretion proteins"/>
    <property type="match status" value="1"/>
</dbReference>
<comment type="subcellular location">
    <subcellularLocation>
        <location evidence="1">Cell envelope</location>
    </subcellularLocation>
</comment>
<evidence type="ECO:0000256" key="1">
    <source>
        <dbReference type="ARBA" id="ARBA00004196"/>
    </source>
</evidence>
<dbReference type="GO" id="GO:0030313">
    <property type="term" value="C:cell envelope"/>
    <property type="evidence" value="ECO:0007669"/>
    <property type="project" value="UniProtKB-SubCell"/>
</dbReference>
<evidence type="ECO:0000256" key="4">
    <source>
        <dbReference type="SAM" id="Phobius"/>
    </source>
</evidence>
<keyword evidence="4" id="KW-0812">Transmembrane</keyword>
<dbReference type="Pfam" id="PF25967">
    <property type="entry name" value="RND-MFP_C"/>
    <property type="match status" value="1"/>
</dbReference>
<dbReference type="InterPro" id="IPR058627">
    <property type="entry name" value="MdtA-like_C"/>
</dbReference>
<protein>
    <submittedName>
        <fullName evidence="6">Efflux transporter, RND family, MFP subunit</fullName>
    </submittedName>
</protein>
<keyword evidence="4" id="KW-1133">Transmembrane helix</keyword>
<proteinExistence type="predicted"/>
<gene>
    <name evidence="6" type="ORF">UU35_C0001G0049</name>
</gene>
<keyword evidence="4" id="KW-0472">Membrane</keyword>
<dbReference type="InterPro" id="IPR050465">
    <property type="entry name" value="UPF0194_transport"/>
</dbReference>
<evidence type="ECO:0000256" key="2">
    <source>
        <dbReference type="ARBA" id="ARBA00023054"/>
    </source>
</evidence>
<comment type="caution">
    <text evidence="6">The sequence shown here is derived from an EMBL/GenBank/DDBJ whole genome shotgun (WGS) entry which is preliminary data.</text>
</comment>
<feature type="transmembrane region" description="Helical" evidence="4">
    <location>
        <begin position="7"/>
        <end position="26"/>
    </location>
</feature>
<sequence>MTRTKKIWIGGLIGLGVAGLIGYGFFAGNTKKPEIVSTQIQRETLKRTVEATGELESIDKIDLSFETVGTLADVFVKVGDEVKMGDLLADLESNELGAGVEQARQAVQVARANLQQKAAGATLEAVSVAESAVRASEASLHAAEIDLENTQEDLVQTQDVTDAQIKEAEVALASASTSLENILLKNTELLSEASEDLYSVLVSGVISVRSALSDADEVLGIDNSLANDDFEDVLSVLDSSALIHADTAYEEASRSMDTAETSVYGLEATSDPSAIETSAGLVQTVLDDVAVTLLYTREALDATTSDSATFTAAELSALKAKIDTAREDIQKQNDKLLTQEQTIASLEISTNTDEDTAKNKVTELTQSVSSVKTEQASKMAKAEAVVSAATAAVEVGKADVEQKQMKLAEVQASPRSVDLAALQAAVEESRSALAIAEARMSKARLVSPLTGKVTDVAFDVGEQPGVRQTVVTIQTAQNQFKLVVDVPESDITKVSLNDKVDLTFDAFGDDVHVAGIVGLIDPAEKTVEGVVYYEVTVYLVDPNTSLNLKSGMTLDAAIVTAQVDNVLTIPQRAVLERVDGTKYVRVLTGETTYDERTVTLGLHGDEGKVEVVSGLNEGDKAILTIRPAK</sequence>
<keyword evidence="2 3" id="KW-0175">Coiled coil</keyword>
<accession>A0A0G0UFU3</accession>
<dbReference type="EMBL" id="LCAH01000001">
    <property type="protein sequence ID" value="KKR87768.1"/>
    <property type="molecule type" value="Genomic_DNA"/>
</dbReference>
<name>A0A0G0UFU3_9BACT</name>
<evidence type="ECO:0000259" key="5">
    <source>
        <dbReference type="Pfam" id="PF25967"/>
    </source>
</evidence>
<dbReference type="PANTHER" id="PTHR32347">
    <property type="entry name" value="EFFLUX SYSTEM COMPONENT YKNX-RELATED"/>
    <property type="match status" value="1"/>
</dbReference>
<dbReference type="Proteomes" id="UP000034616">
    <property type="component" value="Unassembled WGS sequence"/>
</dbReference>
<dbReference type="AlphaFoldDB" id="A0A0G0UFU3"/>
<organism evidence="6 7">
    <name type="scientific">Candidatus Uhrbacteria bacterium GW2011_GWC2_41_11</name>
    <dbReference type="NCBI Taxonomy" id="1618985"/>
    <lineage>
        <taxon>Bacteria</taxon>
        <taxon>Candidatus Uhriibacteriota</taxon>
    </lineage>
</organism>
<evidence type="ECO:0000313" key="6">
    <source>
        <dbReference type="EMBL" id="KKR87768.1"/>
    </source>
</evidence>
<feature type="coiled-coil region" evidence="3">
    <location>
        <begin position="315"/>
        <end position="342"/>
    </location>
</feature>